<proteinExistence type="predicted"/>
<dbReference type="AlphaFoldDB" id="A0A8X6IHX3"/>
<name>A0A8X6IHX3_NEPPI</name>
<keyword evidence="3" id="KW-1185">Reference proteome</keyword>
<organism evidence="2 3">
    <name type="scientific">Nephila pilipes</name>
    <name type="common">Giant wood spider</name>
    <name type="synonym">Nephila maculata</name>
    <dbReference type="NCBI Taxonomy" id="299642"/>
    <lineage>
        <taxon>Eukaryota</taxon>
        <taxon>Metazoa</taxon>
        <taxon>Ecdysozoa</taxon>
        <taxon>Arthropoda</taxon>
        <taxon>Chelicerata</taxon>
        <taxon>Arachnida</taxon>
        <taxon>Araneae</taxon>
        <taxon>Araneomorphae</taxon>
        <taxon>Entelegynae</taxon>
        <taxon>Araneoidea</taxon>
        <taxon>Nephilidae</taxon>
        <taxon>Nephila</taxon>
    </lineage>
</organism>
<accession>A0A8X6IHX3</accession>
<reference evidence="2" key="1">
    <citation type="submission" date="2020-08" db="EMBL/GenBank/DDBJ databases">
        <title>Multicomponent nature underlies the extraordinary mechanical properties of spider dragline silk.</title>
        <authorList>
            <person name="Kono N."/>
            <person name="Nakamura H."/>
            <person name="Mori M."/>
            <person name="Yoshida Y."/>
            <person name="Ohtoshi R."/>
            <person name="Malay A.D."/>
            <person name="Moran D.A.P."/>
            <person name="Tomita M."/>
            <person name="Numata K."/>
            <person name="Arakawa K."/>
        </authorList>
    </citation>
    <scope>NUCLEOTIDE SEQUENCE</scope>
</reference>
<sequence>MIAFLRGYWISFIEIFGFVTIVELLKHYILPIFARETRIQGRIIPEEISETIYETFKPLNVELVIPAITEGKQRKQEPKLKKSAPIVYSITIHKICEALGLDSELNPGAKFESFKQQKKVVPVVQSKAIFKFCEALDIKCTLGASPNNLK</sequence>
<dbReference type="EMBL" id="BMAW01090582">
    <property type="protein sequence ID" value="GFS45612.1"/>
    <property type="molecule type" value="Genomic_DNA"/>
</dbReference>
<evidence type="ECO:0000313" key="2">
    <source>
        <dbReference type="EMBL" id="GFS45612.1"/>
    </source>
</evidence>
<evidence type="ECO:0000256" key="1">
    <source>
        <dbReference type="SAM" id="Phobius"/>
    </source>
</evidence>
<evidence type="ECO:0000313" key="3">
    <source>
        <dbReference type="Proteomes" id="UP000887013"/>
    </source>
</evidence>
<gene>
    <name evidence="2" type="ORF">NPIL_112261</name>
</gene>
<dbReference type="Proteomes" id="UP000887013">
    <property type="component" value="Unassembled WGS sequence"/>
</dbReference>
<protein>
    <submittedName>
        <fullName evidence="2">Uncharacterized protein</fullName>
    </submittedName>
</protein>
<comment type="caution">
    <text evidence="2">The sequence shown here is derived from an EMBL/GenBank/DDBJ whole genome shotgun (WGS) entry which is preliminary data.</text>
</comment>
<keyword evidence="1" id="KW-1133">Transmembrane helix</keyword>
<keyword evidence="1" id="KW-0812">Transmembrane</keyword>
<keyword evidence="1" id="KW-0472">Membrane</keyword>
<feature type="transmembrane region" description="Helical" evidence="1">
    <location>
        <begin position="6"/>
        <end position="25"/>
    </location>
</feature>